<feature type="domain" description="HTH marR-type" evidence="3">
    <location>
        <begin position="70"/>
        <end position="113"/>
    </location>
</feature>
<dbReference type="Gene3D" id="3.30.420.40">
    <property type="match status" value="2"/>
</dbReference>
<dbReference type="PANTHER" id="PTHR18964:SF149">
    <property type="entry name" value="BIFUNCTIONAL UDP-N-ACETYLGLUCOSAMINE 2-EPIMERASE_N-ACETYLMANNOSAMINE KINASE"/>
    <property type="match status" value="1"/>
</dbReference>
<evidence type="ECO:0000313" key="5">
    <source>
        <dbReference type="Proteomes" id="UP000235464"/>
    </source>
</evidence>
<dbReference type="CDD" id="cd23763">
    <property type="entry name" value="ASKHA_ATPase_ROK"/>
    <property type="match status" value="1"/>
</dbReference>
<dbReference type="Pfam" id="PF12802">
    <property type="entry name" value="MarR_2"/>
    <property type="match status" value="1"/>
</dbReference>
<reference evidence="5" key="1">
    <citation type="submission" date="2017-11" db="EMBL/GenBank/DDBJ databases">
        <authorList>
            <person name="Wibberg D."/>
        </authorList>
    </citation>
    <scope>NUCLEOTIDE SEQUENCE [LARGE SCALE GENOMIC DNA]</scope>
</reference>
<gene>
    <name evidence="4" type="ORF">SCNRRL3882_5103</name>
</gene>
<dbReference type="Pfam" id="PF00480">
    <property type="entry name" value="ROK"/>
    <property type="match status" value="1"/>
</dbReference>
<dbReference type="OrthoDB" id="4902213at2"/>
<dbReference type="GO" id="GO:0003700">
    <property type="term" value="F:DNA-binding transcription factor activity"/>
    <property type="evidence" value="ECO:0007669"/>
    <property type="project" value="InterPro"/>
</dbReference>
<evidence type="ECO:0000256" key="1">
    <source>
        <dbReference type="ARBA" id="ARBA00006479"/>
    </source>
</evidence>
<evidence type="ECO:0000256" key="2">
    <source>
        <dbReference type="SAM" id="MobiDB-lite"/>
    </source>
</evidence>
<dbReference type="InterPro" id="IPR000600">
    <property type="entry name" value="ROK"/>
</dbReference>
<feature type="region of interest" description="Disordered" evidence="2">
    <location>
        <begin position="1"/>
        <end position="50"/>
    </location>
</feature>
<dbReference type="Gene3D" id="1.10.10.10">
    <property type="entry name" value="Winged helix-like DNA-binding domain superfamily/Winged helix DNA-binding domain"/>
    <property type="match status" value="1"/>
</dbReference>
<name>A0A2N9BE99_STRCX</name>
<dbReference type="AlphaFoldDB" id="A0A2N9BE99"/>
<feature type="compositionally biased region" description="Basic and acidic residues" evidence="2">
    <location>
        <begin position="1"/>
        <end position="21"/>
    </location>
</feature>
<proteinExistence type="inferred from homology"/>
<dbReference type="Proteomes" id="UP000235464">
    <property type="component" value="Chromosome I"/>
</dbReference>
<dbReference type="SUPFAM" id="SSF46785">
    <property type="entry name" value="Winged helix' DNA-binding domain"/>
    <property type="match status" value="1"/>
</dbReference>
<keyword evidence="5" id="KW-1185">Reference proteome</keyword>
<comment type="similarity">
    <text evidence="1">Belongs to the ROK (NagC/XylR) family.</text>
</comment>
<dbReference type="InterPro" id="IPR036390">
    <property type="entry name" value="WH_DNA-bd_sf"/>
</dbReference>
<dbReference type="InterPro" id="IPR000835">
    <property type="entry name" value="HTH_MarR-typ"/>
</dbReference>
<dbReference type="PANTHER" id="PTHR18964">
    <property type="entry name" value="ROK (REPRESSOR, ORF, KINASE) FAMILY"/>
    <property type="match status" value="1"/>
</dbReference>
<sequence length="452" mass="48440">MSREPSGKAEHADTDPYERGRAGGTDPSEHPVLTASKPLDVPPRPVPDRSAYRARYGHHVTNPTSRDYNKASVLDVVLSHAPLTRNQLIELTGLSKATVSRAVEELRADGFVVDGGVDEITGRGRRSTYLDLPGTTGHVAGVSFGAQTTGVLVTDLRGREIQHVTVPTADHQEVEDAARWLVDLIERAARSAQGPLRQIVAAVPGRVRNGTEIFGPAESMKIFAGSGLHRAVENLVEAPVLLDSDANASLLGILTDDATIRNAALFSVSTILNFASCTDHELARGSTPTFGDIGVLSSGAGDENLDELLSTRGLLRFARKRGLDLERIEDLWLQPHTEAPPNEAPHAEVLQAFTTAIVTAVSVVAVTLDPESVYFVGRLRPLVDVVLPQVRERLDQNLPAVPEIRTGPHQIGLSTAQGAVYACLTIAQERLRDAVLSARRRSQAAGQAAPAF</sequence>
<evidence type="ECO:0000313" key="4">
    <source>
        <dbReference type="EMBL" id="SOR81651.1"/>
    </source>
</evidence>
<dbReference type="InterPro" id="IPR043129">
    <property type="entry name" value="ATPase_NBD"/>
</dbReference>
<dbReference type="EMBL" id="LT963352">
    <property type="protein sequence ID" value="SOR81651.1"/>
    <property type="molecule type" value="Genomic_DNA"/>
</dbReference>
<organism evidence="4 5">
    <name type="scientific">Streptomyces chartreusis NRRL 3882</name>
    <dbReference type="NCBI Taxonomy" id="1079985"/>
    <lineage>
        <taxon>Bacteria</taxon>
        <taxon>Bacillati</taxon>
        <taxon>Actinomycetota</taxon>
        <taxon>Actinomycetes</taxon>
        <taxon>Kitasatosporales</taxon>
        <taxon>Streptomycetaceae</taxon>
        <taxon>Streptomyces</taxon>
    </lineage>
</organism>
<evidence type="ECO:0000259" key="3">
    <source>
        <dbReference type="Pfam" id="PF12802"/>
    </source>
</evidence>
<accession>A0A2N9BE99</accession>
<dbReference type="SUPFAM" id="SSF53067">
    <property type="entry name" value="Actin-like ATPase domain"/>
    <property type="match status" value="1"/>
</dbReference>
<protein>
    <submittedName>
        <fullName evidence="4">ROK family protein</fullName>
    </submittedName>
</protein>
<dbReference type="InterPro" id="IPR036388">
    <property type="entry name" value="WH-like_DNA-bd_sf"/>
</dbReference>